<dbReference type="AlphaFoldDB" id="A0AAD5UL73"/>
<feature type="transmembrane region" description="Helical" evidence="1">
    <location>
        <begin position="53"/>
        <end position="73"/>
    </location>
</feature>
<dbReference type="GO" id="GO:0036038">
    <property type="term" value="C:MKS complex"/>
    <property type="evidence" value="ECO:0007669"/>
    <property type="project" value="InterPro"/>
</dbReference>
<name>A0AAD5UL73_9FUNG</name>
<evidence type="ECO:0000313" key="3">
    <source>
        <dbReference type="Proteomes" id="UP001210925"/>
    </source>
</evidence>
<comment type="caution">
    <text evidence="2">The sequence shown here is derived from an EMBL/GenBank/DDBJ whole genome shotgun (WGS) entry which is preliminary data.</text>
</comment>
<evidence type="ECO:0000313" key="2">
    <source>
        <dbReference type="EMBL" id="KAJ3260532.1"/>
    </source>
</evidence>
<evidence type="ECO:0000256" key="1">
    <source>
        <dbReference type="SAM" id="Phobius"/>
    </source>
</evidence>
<organism evidence="2 3">
    <name type="scientific">Boothiomyces macroporosus</name>
    <dbReference type="NCBI Taxonomy" id="261099"/>
    <lineage>
        <taxon>Eukaryota</taxon>
        <taxon>Fungi</taxon>
        <taxon>Fungi incertae sedis</taxon>
        <taxon>Chytridiomycota</taxon>
        <taxon>Chytridiomycota incertae sedis</taxon>
        <taxon>Chytridiomycetes</taxon>
        <taxon>Rhizophydiales</taxon>
        <taxon>Terramycetaceae</taxon>
        <taxon>Boothiomyces</taxon>
    </lineage>
</organism>
<accession>A0AAD5UL73</accession>
<dbReference type="InterPro" id="IPR019170">
    <property type="entry name" value="Meckelin"/>
</dbReference>
<dbReference type="EMBL" id="JADGKB010000011">
    <property type="protein sequence ID" value="KAJ3260532.1"/>
    <property type="molecule type" value="Genomic_DNA"/>
</dbReference>
<dbReference type="PANTHER" id="PTHR21274">
    <property type="entry name" value="MECKELIN"/>
    <property type="match status" value="1"/>
</dbReference>
<proteinExistence type="predicted"/>
<gene>
    <name evidence="2" type="primary">TMEM67_1</name>
    <name evidence="2" type="ORF">HK103_000674</name>
</gene>
<keyword evidence="1" id="KW-1133">Transmembrane helix</keyword>
<feature type="transmembrane region" description="Helical" evidence="1">
    <location>
        <begin position="241"/>
        <end position="261"/>
    </location>
</feature>
<keyword evidence="1" id="KW-0812">Transmembrane</keyword>
<keyword evidence="1" id="KW-0472">Membrane</keyword>
<dbReference type="GO" id="GO:0060271">
    <property type="term" value="P:cilium assembly"/>
    <property type="evidence" value="ECO:0007669"/>
    <property type="project" value="InterPro"/>
</dbReference>
<dbReference type="PANTHER" id="PTHR21274:SF0">
    <property type="entry name" value="MECKELIN"/>
    <property type="match status" value="1"/>
</dbReference>
<protein>
    <submittedName>
        <fullName evidence="2">Meckelin</fullName>
    </submittedName>
</protein>
<dbReference type="Pfam" id="PF09773">
    <property type="entry name" value="Meckelin"/>
    <property type="match status" value="1"/>
</dbReference>
<keyword evidence="3" id="KW-1185">Reference proteome</keyword>
<dbReference type="Proteomes" id="UP001210925">
    <property type="component" value="Unassembled WGS sequence"/>
</dbReference>
<sequence>MSNQWAKLQIYRKASMDLTVLGIVTLTQGVGLRNIATLKPNFGDLSSGVINPLLLFALDALIWMLLAGFQTAYKFLLQERFYRNTLTQYADVLSLSNISMLLLDEKCHGYYIHGKSVHSTADTDMEELNNCLKKETNDLVPRRGLADTNQQIFEVFLNLEFRKLFDQIQSNTQPDTTRTLQMMQRLSSQTLPLLESNKNEKITVWKQMQNFNIKQKTFIEKIAGAIPDTSKGPVFMNDQNGIIYCLLYGLETHLMVFYISLYTALDYWTNPVLAGFTIWAVDKLLCGLRIWLGEKNIAIKGHLDSKYLLG</sequence>
<reference evidence="2" key="1">
    <citation type="submission" date="2020-05" db="EMBL/GenBank/DDBJ databases">
        <title>Phylogenomic resolution of chytrid fungi.</title>
        <authorList>
            <person name="Stajich J.E."/>
            <person name="Amses K."/>
            <person name="Simmons R."/>
            <person name="Seto K."/>
            <person name="Myers J."/>
            <person name="Bonds A."/>
            <person name="Quandt C.A."/>
            <person name="Barry K."/>
            <person name="Liu P."/>
            <person name="Grigoriev I."/>
            <person name="Longcore J.E."/>
            <person name="James T.Y."/>
        </authorList>
    </citation>
    <scope>NUCLEOTIDE SEQUENCE</scope>
    <source>
        <strain evidence="2">PLAUS21</strain>
    </source>
</reference>